<evidence type="ECO:0000313" key="2">
    <source>
        <dbReference type="Proteomes" id="UP000001095"/>
    </source>
</evidence>
<dbReference type="RefSeq" id="WP_002711721.1">
    <property type="nucleotide sequence ID" value="NZ_KB375281.1"/>
</dbReference>
<evidence type="ECO:0008006" key="3">
    <source>
        <dbReference type="Google" id="ProtNLM"/>
    </source>
</evidence>
<dbReference type="EMBL" id="AGWY01000003">
    <property type="protein sequence ID" value="EKS40404.1"/>
    <property type="molecule type" value="Genomic_DNA"/>
</dbReference>
<name>K8PHY6_9BRAD</name>
<protein>
    <recommendedName>
        <fullName evidence="3">HEPN domain-containing protein</fullName>
    </recommendedName>
</protein>
<keyword evidence="2" id="KW-1185">Reference proteome</keyword>
<proteinExistence type="predicted"/>
<dbReference type="OrthoDB" id="8023766at2"/>
<evidence type="ECO:0000313" key="1">
    <source>
        <dbReference type="EMBL" id="EKS40404.1"/>
    </source>
</evidence>
<dbReference type="AlphaFoldDB" id="K8PHY6"/>
<comment type="caution">
    <text evidence="1">The sequence shown here is derived from an EMBL/GenBank/DDBJ whole genome shotgun (WGS) entry which is preliminary data.</text>
</comment>
<reference evidence="1 2" key="1">
    <citation type="submission" date="2012-04" db="EMBL/GenBank/DDBJ databases">
        <title>The Genome Sequence of Afipia clevelandensis ATCC 49720.</title>
        <authorList>
            <consortium name="The Broad Institute Genome Sequencing Platform"/>
            <person name="Earl A."/>
            <person name="Ward D."/>
            <person name="Feldgarden M."/>
            <person name="Gevers D."/>
            <person name="Huys G."/>
            <person name="Walker B."/>
            <person name="Young S.K."/>
            <person name="Zeng Q."/>
            <person name="Gargeya S."/>
            <person name="Fitzgerald M."/>
            <person name="Haas B."/>
            <person name="Abouelleil A."/>
            <person name="Alvarado L."/>
            <person name="Arachchi H.M."/>
            <person name="Berlin A."/>
            <person name="Chapman S.B."/>
            <person name="Goldberg J."/>
            <person name="Griggs A."/>
            <person name="Gujja S."/>
            <person name="Hansen M."/>
            <person name="Howarth C."/>
            <person name="Imamovic A."/>
            <person name="Larimer J."/>
            <person name="McCowen C."/>
            <person name="Montmayeur A."/>
            <person name="Murphy C."/>
            <person name="Neiman D."/>
            <person name="Pearson M."/>
            <person name="Priest M."/>
            <person name="Roberts A."/>
            <person name="Saif S."/>
            <person name="Shea T."/>
            <person name="Sisk P."/>
            <person name="Sykes S."/>
            <person name="Wortman J."/>
            <person name="Nusbaum C."/>
            <person name="Birren B."/>
        </authorList>
    </citation>
    <scope>NUCLEOTIDE SEQUENCE [LARGE SCALE GENOMIC DNA]</scope>
    <source>
        <strain evidence="1 2">ATCC 49720</strain>
    </source>
</reference>
<sequence length="268" mass="30569">MNQPAKFDQDERTTPVGLFNYARSYWHSAEALSVAKVQVTHPEAPKSFLFYHAIELYLKAYLRGIGKTVSDLIKVRHNVISLSSMAKEQGLQIAYDIDEVLRLMDSDDNVMRSRYISTGLYNAASEDALSEACKYLDAQVGVELSKRNFPIRLSEPMRSEAAQVDELGNIESDLDSLSRKEREIVGYLLHHNLRLFTADADGGYANTLIARGIIRVALRHGQVYSPSDVPMEVPRPIWTLLKRHREHFPYVCSDHDPDPWRVGFFERL</sequence>
<accession>K8PHY6</accession>
<organism evidence="1 2">
    <name type="scientific">Afipia clevelandensis ATCC 49720</name>
    <dbReference type="NCBI Taxonomy" id="883079"/>
    <lineage>
        <taxon>Bacteria</taxon>
        <taxon>Pseudomonadati</taxon>
        <taxon>Pseudomonadota</taxon>
        <taxon>Alphaproteobacteria</taxon>
        <taxon>Hyphomicrobiales</taxon>
        <taxon>Nitrobacteraceae</taxon>
        <taxon>Afipia</taxon>
    </lineage>
</organism>
<gene>
    <name evidence="1" type="ORF">HMPREF9696_00855</name>
</gene>
<dbReference type="Proteomes" id="UP000001095">
    <property type="component" value="Unassembled WGS sequence"/>
</dbReference>
<dbReference type="HOGENOM" id="CLU_1036799_0_0_5"/>